<dbReference type="AlphaFoldDB" id="X1K648"/>
<dbReference type="InterPro" id="IPR015421">
    <property type="entry name" value="PyrdxlP-dep_Trfase_major"/>
</dbReference>
<dbReference type="EMBL" id="BARU01040265">
    <property type="protein sequence ID" value="GAH89120.1"/>
    <property type="molecule type" value="Genomic_DNA"/>
</dbReference>
<comment type="caution">
    <text evidence="1">The sequence shown here is derived from an EMBL/GenBank/DDBJ whole genome shotgun (WGS) entry which is preliminary data.</text>
</comment>
<dbReference type="InterPro" id="IPR015424">
    <property type="entry name" value="PyrdxlP-dep_Trfase"/>
</dbReference>
<proteinExistence type="predicted"/>
<protein>
    <recommendedName>
        <fullName evidence="2">DegT/DnrJ/EryC1/StrS aminotransferase</fullName>
    </recommendedName>
</protein>
<gene>
    <name evidence="1" type="ORF">S03H2_62275</name>
</gene>
<name>X1K648_9ZZZZ</name>
<reference evidence="1" key="1">
    <citation type="journal article" date="2014" name="Front. Microbiol.">
        <title>High frequency of phylogenetically diverse reductive dehalogenase-homologous genes in deep subseafloor sedimentary metagenomes.</title>
        <authorList>
            <person name="Kawai M."/>
            <person name="Futagami T."/>
            <person name="Toyoda A."/>
            <person name="Takaki Y."/>
            <person name="Nishi S."/>
            <person name="Hori S."/>
            <person name="Arai W."/>
            <person name="Tsubouchi T."/>
            <person name="Morono Y."/>
            <person name="Uchiyama I."/>
            <person name="Ito T."/>
            <person name="Fujiyama A."/>
            <person name="Inagaki F."/>
            <person name="Takami H."/>
        </authorList>
    </citation>
    <scope>NUCLEOTIDE SEQUENCE</scope>
    <source>
        <strain evidence="1">Expedition CK06-06</strain>
    </source>
</reference>
<accession>X1K648</accession>
<dbReference type="InterPro" id="IPR000653">
    <property type="entry name" value="DegT/StrS_aminotransferase"/>
</dbReference>
<sequence>MSQLAIAGGNPVRTRSFPAWPQYNEQEQKGLTDVLESRNWGGYPFPNRLAALFGQRFAAFHDAEYGLCAANGTVTIEAALKAVGIKP</sequence>
<organism evidence="1">
    <name type="scientific">marine sediment metagenome</name>
    <dbReference type="NCBI Taxonomy" id="412755"/>
    <lineage>
        <taxon>unclassified sequences</taxon>
        <taxon>metagenomes</taxon>
        <taxon>ecological metagenomes</taxon>
    </lineage>
</organism>
<feature type="non-terminal residue" evidence="1">
    <location>
        <position position="87"/>
    </location>
</feature>
<dbReference type="Pfam" id="PF01041">
    <property type="entry name" value="DegT_DnrJ_EryC1"/>
    <property type="match status" value="1"/>
</dbReference>
<evidence type="ECO:0008006" key="2">
    <source>
        <dbReference type="Google" id="ProtNLM"/>
    </source>
</evidence>
<dbReference type="Gene3D" id="3.40.640.10">
    <property type="entry name" value="Type I PLP-dependent aspartate aminotransferase-like (Major domain)"/>
    <property type="match status" value="1"/>
</dbReference>
<evidence type="ECO:0000313" key="1">
    <source>
        <dbReference type="EMBL" id="GAH89120.1"/>
    </source>
</evidence>
<dbReference type="SUPFAM" id="SSF53383">
    <property type="entry name" value="PLP-dependent transferases"/>
    <property type="match status" value="1"/>
</dbReference>